<dbReference type="KEGG" id="fla:SY85_13915"/>
<proteinExistence type="predicted"/>
<dbReference type="AlphaFoldDB" id="A0A172TWU3"/>
<organism evidence="1 2">
    <name type="scientific">Flavisolibacter tropicus</name>
    <dbReference type="NCBI Taxonomy" id="1492898"/>
    <lineage>
        <taxon>Bacteria</taxon>
        <taxon>Pseudomonadati</taxon>
        <taxon>Bacteroidota</taxon>
        <taxon>Chitinophagia</taxon>
        <taxon>Chitinophagales</taxon>
        <taxon>Chitinophagaceae</taxon>
        <taxon>Flavisolibacter</taxon>
    </lineage>
</organism>
<evidence type="ECO:0000313" key="1">
    <source>
        <dbReference type="EMBL" id="ANE51438.1"/>
    </source>
</evidence>
<dbReference type="Proteomes" id="UP000077177">
    <property type="component" value="Chromosome"/>
</dbReference>
<keyword evidence="2" id="KW-1185">Reference proteome</keyword>
<sequence>MTTTNTITFIKEDMHFLGSYELNAGTLKIKAQHFLTYAKPDTSQTGNAPAAPELELVLIRKKK</sequence>
<reference evidence="1 2" key="2">
    <citation type="journal article" date="2016" name="Int. J. Syst. Evol. Microbiol.">
        <title>Flavisolibacter tropicus sp. nov., isolated from tropical soil.</title>
        <authorList>
            <person name="Lee J.J."/>
            <person name="Kang M.S."/>
            <person name="Kim G.S."/>
            <person name="Lee C.S."/>
            <person name="Lim S."/>
            <person name="Lee J."/>
            <person name="Roh S.H."/>
            <person name="Kang H."/>
            <person name="Ha J.M."/>
            <person name="Bae S."/>
            <person name="Jung H.Y."/>
            <person name="Kim M.K."/>
        </authorList>
    </citation>
    <scope>NUCLEOTIDE SEQUENCE [LARGE SCALE GENOMIC DNA]</scope>
    <source>
        <strain evidence="1 2">LCS9</strain>
    </source>
</reference>
<protein>
    <submittedName>
        <fullName evidence="1">Uncharacterized protein</fullName>
    </submittedName>
</protein>
<dbReference type="EMBL" id="CP011390">
    <property type="protein sequence ID" value="ANE51438.1"/>
    <property type="molecule type" value="Genomic_DNA"/>
</dbReference>
<name>A0A172TWU3_9BACT</name>
<gene>
    <name evidence="1" type="ORF">SY85_13915</name>
</gene>
<evidence type="ECO:0000313" key="2">
    <source>
        <dbReference type="Proteomes" id="UP000077177"/>
    </source>
</evidence>
<accession>A0A172TWU3</accession>
<reference evidence="2" key="1">
    <citation type="submission" date="2015-01" db="EMBL/GenBank/DDBJ databases">
        <title>Flavisolibacter sp./LCS9/ whole genome sequencing.</title>
        <authorList>
            <person name="Kim M.K."/>
            <person name="Srinivasan S."/>
            <person name="Lee J.-J."/>
        </authorList>
    </citation>
    <scope>NUCLEOTIDE SEQUENCE [LARGE SCALE GENOMIC DNA]</scope>
    <source>
        <strain evidence="2">LCS9</strain>
    </source>
</reference>